<gene>
    <name evidence="1" type="ORF">LSALG_LOCUS11091</name>
</gene>
<keyword evidence="2" id="KW-1185">Reference proteome</keyword>
<evidence type="ECO:0000313" key="2">
    <source>
        <dbReference type="Proteomes" id="UP001177003"/>
    </source>
</evidence>
<dbReference type="Proteomes" id="UP001177003">
    <property type="component" value="Chromosome 2"/>
</dbReference>
<dbReference type="EMBL" id="OX465078">
    <property type="protein sequence ID" value="CAI9270796.1"/>
    <property type="molecule type" value="Genomic_DNA"/>
</dbReference>
<reference evidence="1" key="1">
    <citation type="submission" date="2023-04" db="EMBL/GenBank/DDBJ databases">
        <authorList>
            <person name="Vijverberg K."/>
            <person name="Xiong W."/>
            <person name="Schranz E."/>
        </authorList>
    </citation>
    <scope>NUCLEOTIDE SEQUENCE</scope>
</reference>
<protein>
    <submittedName>
        <fullName evidence="1">Uncharacterized protein</fullName>
    </submittedName>
</protein>
<sequence length="157" mass="18170">MEGKEIAHDYVMPMGENSVAWGNINELSSSLFFRLPGFVDEVLDMMDKVKGEKKVSYVGDNNHGIDKSLKDTINEDIGFTTQSSRNLLSDLNESVVVKDRRKFEKESNVNRRRKCKVPNYEQSPFVDRLNQQRFFCNDLMTQNHPMHTELYSKEANS</sequence>
<proteinExistence type="predicted"/>
<name>A0AA35YE48_LACSI</name>
<evidence type="ECO:0000313" key="1">
    <source>
        <dbReference type="EMBL" id="CAI9270796.1"/>
    </source>
</evidence>
<accession>A0AA35YE48</accession>
<dbReference type="AlphaFoldDB" id="A0AA35YE48"/>
<organism evidence="1 2">
    <name type="scientific">Lactuca saligna</name>
    <name type="common">Willowleaf lettuce</name>
    <dbReference type="NCBI Taxonomy" id="75948"/>
    <lineage>
        <taxon>Eukaryota</taxon>
        <taxon>Viridiplantae</taxon>
        <taxon>Streptophyta</taxon>
        <taxon>Embryophyta</taxon>
        <taxon>Tracheophyta</taxon>
        <taxon>Spermatophyta</taxon>
        <taxon>Magnoliopsida</taxon>
        <taxon>eudicotyledons</taxon>
        <taxon>Gunneridae</taxon>
        <taxon>Pentapetalae</taxon>
        <taxon>asterids</taxon>
        <taxon>campanulids</taxon>
        <taxon>Asterales</taxon>
        <taxon>Asteraceae</taxon>
        <taxon>Cichorioideae</taxon>
        <taxon>Cichorieae</taxon>
        <taxon>Lactucinae</taxon>
        <taxon>Lactuca</taxon>
    </lineage>
</organism>